<evidence type="ECO:0000256" key="12">
    <source>
        <dbReference type="SAM" id="MobiDB-lite"/>
    </source>
</evidence>
<dbReference type="OrthoDB" id="363185at2759"/>
<evidence type="ECO:0000256" key="9">
    <source>
        <dbReference type="ARBA" id="ARBA00022676"/>
    </source>
</evidence>
<dbReference type="GO" id="GO:0016208">
    <property type="term" value="F:AMP binding"/>
    <property type="evidence" value="ECO:0007669"/>
    <property type="project" value="TreeGrafter"/>
</dbReference>
<evidence type="ECO:0000256" key="1">
    <source>
        <dbReference type="ARBA" id="ARBA00000868"/>
    </source>
</evidence>
<dbReference type="UniPathway" id="UPA00588">
    <property type="reaction ID" value="UER00646"/>
</dbReference>
<dbReference type="FunFam" id="3.40.50.2020:FF:000004">
    <property type="entry name" value="Adenine phosphoribosyltransferase"/>
    <property type="match status" value="1"/>
</dbReference>
<sequence>MSSPSTQTHPSNTIPSTSAHPSSSTIDPTTQDAPRGQSTTTTTSSPELSSLKIKLKNALRQFPDFPEPGILFEDIMPIFADPILHESLIKALELHITQHFGEQRPEVIVGLDARGFLFGPSLALRLGAAFVPVRKRGKLPGPTVTASYKKEYGEDFFQMQSDGVKTGQRVLVVDDIIATGGSAAAAGSLVKQLGGTLLGYVFILELDFLKGRDKLDAPAITLLSGQTESSK</sequence>
<dbReference type="EC" id="2.4.2.7" evidence="7"/>
<dbReference type="Pfam" id="PF00156">
    <property type="entry name" value="Pribosyltran"/>
    <property type="match status" value="1"/>
</dbReference>
<dbReference type="HAMAP" id="MF_00004">
    <property type="entry name" value="Aden_phosphoribosyltr"/>
    <property type="match status" value="1"/>
</dbReference>
<evidence type="ECO:0000256" key="2">
    <source>
        <dbReference type="ARBA" id="ARBA00003968"/>
    </source>
</evidence>
<comment type="subunit">
    <text evidence="6">Homodimer.</text>
</comment>
<dbReference type="InterPro" id="IPR050054">
    <property type="entry name" value="UPRTase/APRTase"/>
</dbReference>
<keyword evidence="9" id="KW-0328">Glycosyltransferase</keyword>
<evidence type="ECO:0000256" key="3">
    <source>
        <dbReference type="ARBA" id="ARBA00004496"/>
    </source>
</evidence>
<dbReference type="InterPro" id="IPR000836">
    <property type="entry name" value="PRTase_dom"/>
</dbReference>
<organism evidence="14 15">
    <name type="scientific">Pseudovirgaria hyperparasitica</name>
    <dbReference type="NCBI Taxonomy" id="470096"/>
    <lineage>
        <taxon>Eukaryota</taxon>
        <taxon>Fungi</taxon>
        <taxon>Dikarya</taxon>
        <taxon>Ascomycota</taxon>
        <taxon>Pezizomycotina</taxon>
        <taxon>Dothideomycetes</taxon>
        <taxon>Dothideomycetes incertae sedis</taxon>
        <taxon>Acrospermales</taxon>
        <taxon>Acrospermaceae</taxon>
        <taxon>Pseudovirgaria</taxon>
    </lineage>
</organism>
<name>A0A6A6VXS1_9PEZI</name>
<comment type="function">
    <text evidence="2">Catalyzes a salvage reaction resulting in the formation of AMP, that is energically less costly than de novo synthesis.</text>
</comment>
<evidence type="ECO:0000256" key="6">
    <source>
        <dbReference type="ARBA" id="ARBA00011738"/>
    </source>
</evidence>
<dbReference type="CDD" id="cd06223">
    <property type="entry name" value="PRTases_typeI"/>
    <property type="match status" value="1"/>
</dbReference>
<evidence type="ECO:0000256" key="5">
    <source>
        <dbReference type="ARBA" id="ARBA00008391"/>
    </source>
</evidence>
<protein>
    <recommendedName>
        <fullName evidence="7">adenine phosphoribosyltransferase</fullName>
        <ecNumber evidence="7">2.4.2.7</ecNumber>
    </recommendedName>
</protein>
<dbReference type="GO" id="GO:0003999">
    <property type="term" value="F:adenine phosphoribosyltransferase activity"/>
    <property type="evidence" value="ECO:0007669"/>
    <property type="project" value="UniProtKB-EC"/>
</dbReference>
<dbReference type="GeneID" id="54488385"/>
<dbReference type="EMBL" id="ML996577">
    <property type="protein sequence ID" value="KAF2755458.1"/>
    <property type="molecule type" value="Genomic_DNA"/>
</dbReference>
<keyword evidence="11" id="KW-0660">Purine salvage</keyword>
<dbReference type="NCBIfam" id="NF002636">
    <property type="entry name" value="PRK02304.1-5"/>
    <property type="match status" value="1"/>
</dbReference>
<dbReference type="GO" id="GO:0002055">
    <property type="term" value="F:adenine binding"/>
    <property type="evidence" value="ECO:0007669"/>
    <property type="project" value="TreeGrafter"/>
</dbReference>
<evidence type="ECO:0000256" key="8">
    <source>
        <dbReference type="ARBA" id="ARBA00022490"/>
    </source>
</evidence>
<accession>A0A6A6VXS1</accession>
<dbReference type="GO" id="GO:0006166">
    <property type="term" value="P:purine ribonucleoside salvage"/>
    <property type="evidence" value="ECO:0007669"/>
    <property type="project" value="UniProtKB-KW"/>
</dbReference>
<feature type="compositionally biased region" description="Low complexity" evidence="12">
    <location>
        <begin position="38"/>
        <end position="47"/>
    </location>
</feature>
<dbReference type="Proteomes" id="UP000799437">
    <property type="component" value="Unassembled WGS sequence"/>
</dbReference>
<evidence type="ECO:0000256" key="10">
    <source>
        <dbReference type="ARBA" id="ARBA00022679"/>
    </source>
</evidence>
<comment type="catalytic activity">
    <reaction evidence="1">
        <text>AMP + diphosphate = 5-phospho-alpha-D-ribose 1-diphosphate + adenine</text>
        <dbReference type="Rhea" id="RHEA:16609"/>
        <dbReference type="ChEBI" id="CHEBI:16708"/>
        <dbReference type="ChEBI" id="CHEBI:33019"/>
        <dbReference type="ChEBI" id="CHEBI:58017"/>
        <dbReference type="ChEBI" id="CHEBI:456215"/>
        <dbReference type="EC" id="2.4.2.7"/>
    </reaction>
</comment>
<reference evidence="14" key="1">
    <citation type="journal article" date="2020" name="Stud. Mycol.">
        <title>101 Dothideomycetes genomes: a test case for predicting lifestyles and emergence of pathogens.</title>
        <authorList>
            <person name="Haridas S."/>
            <person name="Albert R."/>
            <person name="Binder M."/>
            <person name="Bloem J."/>
            <person name="Labutti K."/>
            <person name="Salamov A."/>
            <person name="Andreopoulos B."/>
            <person name="Baker S."/>
            <person name="Barry K."/>
            <person name="Bills G."/>
            <person name="Bluhm B."/>
            <person name="Cannon C."/>
            <person name="Castanera R."/>
            <person name="Culley D."/>
            <person name="Daum C."/>
            <person name="Ezra D."/>
            <person name="Gonzalez J."/>
            <person name="Henrissat B."/>
            <person name="Kuo A."/>
            <person name="Liang C."/>
            <person name="Lipzen A."/>
            <person name="Lutzoni F."/>
            <person name="Magnuson J."/>
            <person name="Mondo S."/>
            <person name="Nolan M."/>
            <person name="Ohm R."/>
            <person name="Pangilinan J."/>
            <person name="Park H.-J."/>
            <person name="Ramirez L."/>
            <person name="Alfaro M."/>
            <person name="Sun H."/>
            <person name="Tritt A."/>
            <person name="Yoshinaga Y."/>
            <person name="Zwiers L.-H."/>
            <person name="Turgeon B."/>
            <person name="Goodwin S."/>
            <person name="Spatafora J."/>
            <person name="Crous P."/>
            <person name="Grigoriev I."/>
        </authorList>
    </citation>
    <scope>NUCLEOTIDE SEQUENCE</scope>
    <source>
        <strain evidence="14">CBS 121739</strain>
    </source>
</reference>
<dbReference type="InterPro" id="IPR029057">
    <property type="entry name" value="PRTase-like"/>
</dbReference>
<gene>
    <name evidence="14" type="ORF">EJ05DRAFT_502917</name>
</gene>
<proteinExistence type="inferred from homology"/>
<evidence type="ECO:0000313" key="15">
    <source>
        <dbReference type="Proteomes" id="UP000799437"/>
    </source>
</evidence>
<comment type="similarity">
    <text evidence="5">Belongs to the purine/pyrimidine phosphoribosyltransferase family.</text>
</comment>
<dbReference type="AlphaFoldDB" id="A0A6A6VXS1"/>
<feature type="region of interest" description="Disordered" evidence="12">
    <location>
        <begin position="1"/>
        <end position="47"/>
    </location>
</feature>
<evidence type="ECO:0000313" key="14">
    <source>
        <dbReference type="EMBL" id="KAF2755458.1"/>
    </source>
</evidence>
<feature type="domain" description="Phosphoribosyltransferase" evidence="13">
    <location>
        <begin position="89"/>
        <end position="204"/>
    </location>
</feature>
<dbReference type="GO" id="GO:0006168">
    <property type="term" value="P:adenine salvage"/>
    <property type="evidence" value="ECO:0007669"/>
    <property type="project" value="InterPro"/>
</dbReference>
<dbReference type="GO" id="GO:0044209">
    <property type="term" value="P:AMP salvage"/>
    <property type="evidence" value="ECO:0007669"/>
    <property type="project" value="UniProtKB-UniPathway"/>
</dbReference>
<evidence type="ECO:0000259" key="13">
    <source>
        <dbReference type="Pfam" id="PF00156"/>
    </source>
</evidence>
<dbReference type="PANTHER" id="PTHR32315">
    <property type="entry name" value="ADENINE PHOSPHORIBOSYLTRANSFERASE"/>
    <property type="match status" value="1"/>
</dbReference>
<dbReference type="NCBIfam" id="TIGR01090">
    <property type="entry name" value="apt"/>
    <property type="match status" value="1"/>
</dbReference>
<keyword evidence="8" id="KW-0963">Cytoplasm</keyword>
<dbReference type="InterPro" id="IPR005764">
    <property type="entry name" value="Ade_phspho_trans"/>
</dbReference>
<dbReference type="Gene3D" id="3.40.50.2020">
    <property type="match status" value="1"/>
</dbReference>
<feature type="compositionally biased region" description="Polar residues" evidence="12">
    <location>
        <begin position="1"/>
        <end position="32"/>
    </location>
</feature>
<comment type="subcellular location">
    <subcellularLocation>
        <location evidence="3">Cytoplasm</location>
    </subcellularLocation>
</comment>
<evidence type="ECO:0000256" key="11">
    <source>
        <dbReference type="ARBA" id="ARBA00022726"/>
    </source>
</evidence>
<evidence type="ECO:0000256" key="7">
    <source>
        <dbReference type="ARBA" id="ARBA00011893"/>
    </source>
</evidence>
<dbReference type="PANTHER" id="PTHR32315:SF3">
    <property type="entry name" value="ADENINE PHOSPHORIBOSYLTRANSFERASE"/>
    <property type="match status" value="1"/>
</dbReference>
<dbReference type="SUPFAM" id="SSF53271">
    <property type="entry name" value="PRTase-like"/>
    <property type="match status" value="1"/>
</dbReference>
<evidence type="ECO:0000256" key="4">
    <source>
        <dbReference type="ARBA" id="ARBA00004659"/>
    </source>
</evidence>
<keyword evidence="10" id="KW-0808">Transferase</keyword>
<keyword evidence="15" id="KW-1185">Reference proteome</keyword>
<dbReference type="RefSeq" id="XP_033597909.1">
    <property type="nucleotide sequence ID" value="XM_033747331.1"/>
</dbReference>
<comment type="pathway">
    <text evidence="4">Purine metabolism; AMP biosynthesis via salvage pathway; AMP from adenine: step 1/1.</text>
</comment>
<dbReference type="GO" id="GO:0005737">
    <property type="term" value="C:cytoplasm"/>
    <property type="evidence" value="ECO:0007669"/>
    <property type="project" value="UniProtKB-SubCell"/>
</dbReference>